<dbReference type="Gene3D" id="1.10.10.10">
    <property type="entry name" value="Winged helix-like DNA-binding domain superfamily/Winged helix DNA-binding domain"/>
    <property type="match status" value="1"/>
</dbReference>
<dbReference type="GO" id="GO:0003677">
    <property type="term" value="F:DNA binding"/>
    <property type="evidence" value="ECO:0007669"/>
    <property type="project" value="UniProtKB-KW"/>
</dbReference>
<reference evidence="2" key="1">
    <citation type="submission" date="2021-04" db="EMBL/GenBank/DDBJ databases">
        <title>Pseudaminobacter soli sp. nov., isolated from paddy soil contaminated by heavy metals.</title>
        <authorList>
            <person name="Zhang K."/>
        </authorList>
    </citation>
    <scope>NUCLEOTIDE SEQUENCE</scope>
    <source>
        <strain evidence="2">19-2017</strain>
    </source>
</reference>
<proteinExistence type="predicted"/>
<evidence type="ECO:0000259" key="1">
    <source>
        <dbReference type="PROSITE" id="PS50995"/>
    </source>
</evidence>
<dbReference type="EMBL" id="JAGWCR010000014">
    <property type="protein sequence ID" value="MBS3651556.1"/>
    <property type="molecule type" value="Genomic_DNA"/>
</dbReference>
<dbReference type="PANTHER" id="PTHR33164:SF102">
    <property type="entry name" value="TRANSCRIPTIONAL REGULATORY PROTEIN"/>
    <property type="match status" value="1"/>
</dbReference>
<gene>
    <name evidence="2" type="ORF">KEU06_23340</name>
</gene>
<dbReference type="InterPro" id="IPR039422">
    <property type="entry name" value="MarR/SlyA-like"/>
</dbReference>
<dbReference type="InterPro" id="IPR000835">
    <property type="entry name" value="HTH_MarR-typ"/>
</dbReference>
<dbReference type="AlphaFoldDB" id="A0A942E195"/>
<name>A0A942E195_9HYPH</name>
<evidence type="ECO:0000313" key="3">
    <source>
        <dbReference type="Proteomes" id="UP000680348"/>
    </source>
</evidence>
<dbReference type="PROSITE" id="PS50995">
    <property type="entry name" value="HTH_MARR_2"/>
    <property type="match status" value="1"/>
</dbReference>
<dbReference type="InterPro" id="IPR036390">
    <property type="entry name" value="WH_DNA-bd_sf"/>
</dbReference>
<dbReference type="Pfam" id="PF12802">
    <property type="entry name" value="MarR_2"/>
    <property type="match status" value="1"/>
</dbReference>
<dbReference type="SMART" id="SM00347">
    <property type="entry name" value="HTH_MARR"/>
    <property type="match status" value="1"/>
</dbReference>
<dbReference type="GO" id="GO:0003700">
    <property type="term" value="F:DNA-binding transcription factor activity"/>
    <property type="evidence" value="ECO:0007669"/>
    <property type="project" value="InterPro"/>
</dbReference>
<accession>A0A942E195</accession>
<evidence type="ECO:0000313" key="2">
    <source>
        <dbReference type="EMBL" id="MBS3651556.1"/>
    </source>
</evidence>
<dbReference type="InterPro" id="IPR036388">
    <property type="entry name" value="WH-like_DNA-bd_sf"/>
</dbReference>
<feature type="domain" description="HTH marR-type" evidence="1">
    <location>
        <begin position="45"/>
        <end position="179"/>
    </location>
</feature>
<dbReference type="SUPFAM" id="SSF46785">
    <property type="entry name" value="Winged helix' DNA-binding domain"/>
    <property type="match status" value="1"/>
</dbReference>
<dbReference type="PANTHER" id="PTHR33164">
    <property type="entry name" value="TRANSCRIPTIONAL REGULATOR, MARR FAMILY"/>
    <property type="match status" value="1"/>
</dbReference>
<dbReference type="Proteomes" id="UP000680348">
    <property type="component" value="Unassembled WGS sequence"/>
</dbReference>
<protein>
    <submittedName>
        <fullName evidence="2">Winged helix DNA-binding protein</fullName>
    </submittedName>
</protein>
<keyword evidence="2" id="KW-0238">DNA-binding</keyword>
<organism evidence="2 3">
    <name type="scientific">Pseudaminobacter soli</name>
    <name type="common">ex Zhang et al. 2022</name>
    <dbReference type="NCBI Taxonomy" id="2831468"/>
    <lineage>
        <taxon>Bacteria</taxon>
        <taxon>Pseudomonadati</taxon>
        <taxon>Pseudomonadota</taxon>
        <taxon>Alphaproteobacteria</taxon>
        <taxon>Hyphomicrobiales</taxon>
        <taxon>Phyllobacteriaceae</taxon>
        <taxon>Pseudaminobacter</taxon>
    </lineage>
</organism>
<keyword evidence="3" id="KW-1185">Reference proteome</keyword>
<comment type="caution">
    <text evidence="2">The sequence shown here is derived from an EMBL/GenBank/DDBJ whole genome shotgun (WGS) entry which is preliminary data.</text>
</comment>
<sequence>MTQGLLHPSMGLEDAVLLRNGGDRLHVVPDEPRRNQHSDGPQVSCFDLARLLDRSSRRFSGLVSAELTRLGVDDIGPAQVMVLLAIGDAELSVGELLDRGNYVGSNISYYLKQLTDGDYIARVTSQRDKRSARIRLTERGKQLCADLRDAAKAFERTFCGEQDLRDLATAFQALHRLELVWANAARYGV</sequence>
<dbReference type="GO" id="GO:0006950">
    <property type="term" value="P:response to stress"/>
    <property type="evidence" value="ECO:0007669"/>
    <property type="project" value="TreeGrafter"/>
</dbReference>
<dbReference type="RefSeq" id="WP_188257107.1">
    <property type="nucleotide sequence ID" value="NZ_JABVCF010000014.1"/>
</dbReference>